<evidence type="ECO:0000313" key="1">
    <source>
        <dbReference type="EMBL" id="KAJ9065464.1"/>
    </source>
</evidence>
<organism evidence="1 2">
    <name type="scientific">Entomophthora muscae</name>
    <dbReference type="NCBI Taxonomy" id="34485"/>
    <lineage>
        <taxon>Eukaryota</taxon>
        <taxon>Fungi</taxon>
        <taxon>Fungi incertae sedis</taxon>
        <taxon>Zoopagomycota</taxon>
        <taxon>Entomophthoromycotina</taxon>
        <taxon>Entomophthoromycetes</taxon>
        <taxon>Entomophthorales</taxon>
        <taxon>Entomophthoraceae</taxon>
        <taxon>Entomophthora</taxon>
    </lineage>
</organism>
<dbReference type="EMBL" id="QTSX02004347">
    <property type="protein sequence ID" value="KAJ9065464.1"/>
    <property type="molecule type" value="Genomic_DNA"/>
</dbReference>
<proteinExistence type="predicted"/>
<gene>
    <name evidence="1" type="ORF">DSO57_1019373</name>
</gene>
<accession>A0ACC2SSW4</accession>
<sequence length="701" mass="78136">MFSKSVTHPVATSPVEWATALTSAVPKAPEGYLMTKTLVLKPKTAKTAAVFPVMVIALESTSTNLSALGKKIELKEMRLAAPELLQEFFKCDKDSISPFALKSVSAEAIENVRIVLDSELLASTSPLAFHANASDKTTFVTGAELKAFLESSVFKYTDINFGELAASAPVPAPKAANKTAKPEAKESKEEDAVVKIGIEYKKEDNFPMWYRQVLTKGEMIEYYDVSGCYIYRPWSYSIWRSITAFFDKAITDMGVEPAYFPLFVSQAVLEKEKDHIEGFAPEVAWVTRAGNSELEVPVAIRPTSETVMYPYYAKWIRSYRDLPLRLNQWNSVVRWEFKNPQPFLRTREFLWQEGHTAFLTKKEADDEVLEILDLYRQVYTDLLAVPVIKGVKSEKEKFAGGLYTTTCEGYIPATGRAIQGATSHCLGQNFSKMFNIEVEDPTAEGTKSFVWQNSWGLSTRTIGVMVMVHGDDKGLVLPPRVASVQVVVIPCGLKVSSTEEERLKVEAGVKEVVATLTKAGVRAKADLRENYTPGYKFNHWELRGVPIRLEIGPMDLAKKSTLSVCRHSGAKQAIPLADLPTAIPALLDTIHDDMYSRAKEIFDKNVVRVDEWDKFVPALNNKSLVLMPWCEEVSCEEDIKENSSRSSVGDEPVDEKAPSMGAKSLCIPFEQPTENPIVEGVTKCVACERKAKRFALFGRSY</sequence>
<dbReference type="Proteomes" id="UP001165960">
    <property type="component" value="Unassembled WGS sequence"/>
</dbReference>
<evidence type="ECO:0000313" key="2">
    <source>
        <dbReference type="Proteomes" id="UP001165960"/>
    </source>
</evidence>
<name>A0ACC2SSW4_9FUNG</name>
<protein>
    <submittedName>
        <fullName evidence="1">Uncharacterized protein</fullName>
    </submittedName>
</protein>
<reference evidence="1" key="1">
    <citation type="submission" date="2022-04" db="EMBL/GenBank/DDBJ databases">
        <title>Genome of the entomopathogenic fungus Entomophthora muscae.</title>
        <authorList>
            <person name="Elya C."/>
            <person name="Lovett B.R."/>
            <person name="Lee E."/>
            <person name="Macias A.M."/>
            <person name="Hajek A.E."/>
            <person name="De Bivort B.L."/>
            <person name="Kasson M.T."/>
            <person name="De Fine Licht H.H."/>
            <person name="Stajich J.E."/>
        </authorList>
    </citation>
    <scope>NUCLEOTIDE SEQUENCE</scope>
    <source>
        <strain evidence="1">Berkeley</strain>
    </source>
</reference>
<keyword evidence="2" id="KW-1185">Reference proteome</keyword>
<comment type="caution">
    <text evidence="1">The sequence shown here is derived from an EMBL/GenBank/DDBJ whole genome shotgun (WGS) entry which is preliminary data.</text>
</comment>